<dbReference type="PANTHER" id="PTHR23235">
    <property type="entry name" value="KRUEPPEL-LIKE TRANSCRIPTION FACTOR"/>
    <property type="match status" value="1"/>
</dbReference>
<keyword evidence="7" id="KW-1185">Reference proteome</keyword>
<keyword evidence="1" id="KW-0479">Metal-binding</keyword>
<proteinExistence type="predicted"/>
<keyword evidence="3" id="KW-0862">Zinc</keyword>
<reference evidence="7" key="1">
    <citation type="submission" date="2014-04" db="EMBL/GenBank/DDBJ databases">
        <title>Evolutionary Origins and Diversification of the Mycorrhizal Mutualists.</title>
        <authorList>
            <consortium name="DOE Joint Genome Institute"/>
            <consortium name="Mycorrhizal Genomics Consortium"/>
            <person name="Kohler A."/>
            <person name="Kuo A."/>
            <person name="Nagy L.G."/>
            <person name="Floudas D."/>
            <person name="Copeland A."/>
            <person name="Barry K.W."/>
            <person name="Cichocki N."/>
            <person name="Veneault-Fourrey C."/>
            <person name="LaButti K."/>
            <person name="Lindquist E.A."/>
            <person name="Lipzen A."/>
            <person name="Lundell T."/>
            <person name="Morin E."/>
            <person name="Murat C."/>
            <person name="Riley R."/>
            <person name="Ohm R."/>
            <person name="Sun H."/>
            <person name="Tunlid A."/>
            <person name="Henrissat B."/>
            <person name="Grigoriev I.V."/>
            <person name="Hibbett D.S."/>
            <person name="Martin F."/>
        </authorList>
    </citation>
    <scope>NUCLEOTIDE SEQUENCE [LARGE SCALE GENOMIC DNA]</scope>
    <source>
        <strain evidence="7">FD-334 SS-4</strain>
    </source>
</reference>
<organism evidence="6 7">
    <name type="scientific">Hypholoma sublateritium (strain FD-334 SS-4)</name>
    <dbReference type="NCBI Taxonomy" id="945553"/>
    <lineage>
        <taxon>Eukaryota</taxon>
        <taxon>Fungi</taxon>
        <taxon>Dikarya</taxon>
        <taxon>Basidiomycota</taxon>
        <taxon>Agaricomycotina</taxon>
        <taxon>Agaricomycetes</taxon>
        <taxon>Agaricomycetidae</taxon>
        <taxon>Agaricales</taxon>
        <taxon>Agaricineae</taxon>
        <taxon>Strophariaceae</taxon>
        <taxon>Hypholoma</taxon>
    </lineage>
</organism>
<evidence type="ECO:0000313" key="6">
    <source>
        <dbReference type="EMBL" id="KJA24544.1"/>
    </source>
</evidence>
<evidence type="ECO:0000259" key="5">
    <source>
        <dbReference type="PROSITE" id="PS50157"/>
    </source>
</evidence>
<evidence type="ECO:0000256" key="3">
    <source>
        <dbReference type="ARBA" id="ARBA00022833"/>
    </source>
</evidence>
<dbReference type="InterPro" id="IPR036236">
    <property type="entry name" value="Znf_C2H2_sf"/>
</dbReference>
<evidence type="ECO:0000313" key="7">
    <source>
        <dbReference type="Proteomes" id="UP000054270"/>
    </source>
</evidence>
<dbReference type="PANTHER" id="PTHR23235:SF120">
    <property type="entry name" value="KRUPPEL-LIKE FACTOR 15"/>
    <property type="match status" value="1"/>
</dbReference>
<dbReference type="AlphaFoldDB" id="A0A0D2P0V8"/>
<evidence type="ECO:0000256" key="2">
    <source>
        <dbReference type="ARBA" id="ARBA00022771"/>
    </source>
</evidence>
<dbReference type="GO" id="GO:0000978">
    <property type="term" value="F:RNA polymerase II cis-regulatory region sequence-specific DNA binding"/>
    <property type="evidence" value="ECO:0007669"/>
    <property type="project" value="TreeGrafter"/>
</dbReference>
<accession>A0A0D2P0V8</accession>
<dbReference type="PROSITE" id="PS50157">
    <property type="entry name" value="ZINC_FINGER_C2H2_2"/>
    <property type="match status" value="2"/>
</dbReference>
<dbReference type="Proteomes" id="UP000054270">
    <property type="component" value="Unassembled WGS sequence"/>
</dbReference>
<evidence type="ECO:0000256" key="1">
    <source>
        <dbReference type="ARBA" id="ARBA00022723"/>
    </source>
</evidence>
<dbReference type="GO" id="GO:0008270">
    <property type="term" value="F:zinc ion binding"/>
    <property type="evidence" value="ECO:0007669"/>
    <property type="project" value="UniProtKB-KW"/>
</dbReference>
<dbReference type="PROSITE" id="PS00028">
    <property type="entry name" value="ZINC_FINGER_C2H2_1"/>
    <property type="match status" value="1"/>
</dbReference>
<name>A0A0D2P0V8_HYPSF</name>
<dbReference type="STRING" id="945553.A0A0D2P0V8"/>
<dbReference type="GO" id="GO:0000981">
    <property type="term" value="F:DNA-binding transcription factor activity, RNA polymerase II-specific"/>
    <property type="evidence" value="ECO:0007669"/>
    <property type="project" value="TreeGrafter"/>
</dbReference>
<dbReference type="SMART" id="SM00355">
    <property type="entry name" value="ZnF_C2H2"/>
    <property type="match status" value="3"/>
</dbReference>
<dbReference type="SUPFAM" id="SSF57667">
    <property type="entry name" value="beta-beta-alpha zinc fingers"/>
    <property type="match status" value="1"/>
</dbReference>
<protein>
    <recommendedName>
        <fullName evidence="5">C2H2-type domain-containing protein</fullName>
    </recommendedName>
</protein>
<evidence type="ECO:0000256" key="4">
    <source>
        <dbReference type="PROSITE-ProRule" id="PRU00042"/>
    </source>
</evidence>
<dbReference type="EMBL" id="KN817536">
    <property type="protein sequence ID" value="KJA24544.1"/>
    <property type="molecule type" value="Genomic_DNA"/>
</dbReference>
<keyword evidence="2 4" id="KW-0863">Zinc-finger</keyword>
<dbReference type="Gene3D" id="3.30.160.60">
    <property type="entry name" value="Classic Zinc Finger"/>
    <property type="match status" value="2"/>
</dbReference>
<feature type="domain" description="C2H2-type" evidence="5">
    <location>
        <begin position="509"/>
        <end position="538"/>
    </location>
</feature>
<dbReference type="InterPro" id="IPR013087">
    <property type="entry name" value="Znf_C2H2_type"/>
</dbReference>
<feature type="domain" description="C2H2-type" evidence="5">
    <location>
        <begin position="539"/>
        <end position="566"/>
    </location>
</feature>
<gene>
    <name evidence="6" type="ORF">HYPSUDRAFT_474374</name>
</gene>
<sequence length="615" mass="67617">MALCESPHPGPDSAFAAFASTPPFMNTYPTTSTPLILHRDWPESYYMSSASDTQPDNYDFQSNHLETHLSFGMIPALAGLGIKNVDLDKEVENKPIKASPYHLGNPSPTEDFHRHCRSYRTDSIYDVAAGSGSFDTSQLQQSDCGLGSPWTLSSILRAAEFSVGSATTSELDHSLPSDPAPITTHLPDAPQALGDREEDVTWSLEKLSAATGLSVADFAAQLSATAEATLKRMGAGNDLDVSASLPPSISGNGEPPLMGTFGGDNKSLAWTSLSSETGLSLPFSDINLRTVDLSSWNGDCVGVDPAEILPNLQPSLSQVNHSGSVSTPSIDFGSSLPNVPILLAPAQNIHIMGLHYQTEQPLPIPRAETSSPPDDSYALPLLKNASRDAHYASDDDAFQSPSSSEYSPFLQPLGLKRNYSSRVTTRRNALQADPEPSVFEYASEAGQQHLPPVNLGTPVFDAHRGIDIEELKAKAERYRLRNQGREYDKRWLISFAGKLSVRGELVEEFRCYVAGCKQVNKRRDHILIHVGAHLDQRPFKCLHCSARFLRKNECKRHELSHTGVRPFSCHLCPVPATTFVRQDLLKRHMKRTHRLELKIDKENEEPARPKKRTKF</sequence>
<dbReference type="OrthoDB" id="8117402at2759"/>